<name>A0A1I5PIY3_9ACTN</name>
<evidence type="ECO:0000313" key="4">
    <source>
        <dbReference type="Proteomes" id="UP000183413"/>
    </source>
</evidence>
<dbReference type="eggNOG" id="COG1028">
    <property type="taxonomic scope" value="Bacteria"/>
</dbReference>
<dbReference type="InParanoid" id="A0A1I5PIY3"/>
<protein>
    <submittedName>
        <fullName evidence="3">NAD(P)-dependent dehydrogenase, short-chain alcohol dehydrogenase family</fullName>
    </submittedName>
</protein>
<dbReference type="EMBL" id="FOVH01000013">
    <property type="protein sequence ID" value="SFP34054.1"/>
    <property type="molecule type" value="Genomic_DNA"/>
</dbReference>
<dbReference type="AlphaFoldDB" id="A0A1I5PIY3"/>
<sequence>MGRLDDKVLLVIGGGSDGPPRDRERLPIGNGRAAALASAAEGAAVMVADLRADAAEATAEEIRNAGGRAGAVACDVADPEQCAAAVAAAVEAFGALHLLVNNVGIADAGGVADTDADTFDRIMRVNVRGHLLTVRHALPEMADAGGGAVVNMSSLNAYRTGGAGISYDTSKAALLGLSRHAAAAAAPMNVRVNTVLPGVIDSTMLRRALAGIPAEHVPDLTGGIPMGRVGTPWEVARCVVFLLSDEASYVTGAELVVDGGLNIAMF</sequence>
<accession>A0A1I5PIY3</accession>
<dbReference type="FunFam" id="3.40.50.720:FF:000084">
    <property type="entry name" value="Short-chain dehydrogenase reductase"/>
    <property type="match status" value="1"/>
</dbReference>
<dbReference type="SUPFAM" id="SSF51735">
    <property type="entry name" value="NAD(P)-binding Rossmann-fold domains"/>
    <property type="match status" value="1"/>
</dbReference>
<dbReference type="Pfam" id="PF13561">
    <property type="entry name" value="adh_short_C2"/>
    <property type="match status" value="1"/>
</dbReference>
<dbReference type="NCBIfam" id="NF005559">
    <property type="entry name" value="PRK07231.1"/>
    <property type="match status" value="1"/>
</dbReference>
<evidence type="ECO:0000256" key="1">
    <source>
        <dbReference type="ARBA" id="ARBA00006484"/>
    </source>
</evidence>
<dbReference type="PANTHER" id="PTHR24321:SF8">
    <property type="entry name" value="ESTRADIOL 17-BETA-DEHYDROGENASE 8-RELATED"/>
    <property type="match status" value="1"/>
</dbReference>
<keyword evidence="2" id="KW-0560">Oxidoreductase</keyword>
<dbReference type="STRING" id="1993.SAMN04489713_113159"/>
<organism evidence="3 4">
    <name type="scientific">Actinomadura madurae</name>
    <dbReference type="NCBI Taxonomy" id="1993"/>
    <lineage>
        <taxon>Bacteria</taxon>
        <taxon>Bacillati</taxon>
        <taxon>Actinomycetota</taxon>
        <taxon>Actinomycetes</taxon>
        <taxon>Streptosporangiales</taxon>
        <taxon>Thermomonosporaceae</taxon>
        <taxon>Actinomadura</taxon>
    </lineage>
</organism>
<dbReference type="RefSeq" id="WP_075023269.1">
    <property type="nucleotide sequence ID" value="NZ_FOVH01000013.1"/>
</dbReference>
<evidence type="ECO:0000313" key="3">
    <source>
        <dbReference type="EMBL" id="SFP34054.1"/>
    </source>
</evidence>
<dbReference type="InterPro" id="IPR002347">
    <property type="entry name" value="SDR_fam"/>
</dbReference>
<dbReference type="PRINTS" id="PR00081">
    <property type="entry name" value="GDHRDH"/>
</dbReference>
<gene>
    <name evidence="3" type="ORF">SAMN04489713_113159</name>
</gene>
<dbReference type="GO" id="GO:0016491">
    <property type="term" value="F:oxidoreductase activity"/>
    <property type="evidence" value="ECO:0007669"/>
    <property type="project" value="UniProtKB-KW"/>
</dbReference>
<comment type="similarity">
    <text evidence="1">Belongs to the short-chain dehydrogenases/reductases (SDR) family.</text>
</comment>
<dbReference type="PANTHER" id="PTHR24321">
    <property type="entry name" value="DEHYDROGENASES, SHORT CHAIN"/>
    <property type="match status" value="1"/>
</dbReference>
<dbReference type="Gene3D" id="3.40.50.720">
    <property type="entry name" value="NAD(P)-binding Rossmann-like Domain"/>
    <property type="match status" value="1"/>
</dbReference>
<evidence type="ECO:0000256" key="2">
    <source>
        <dbReference type="ARBA" id="ARBA00023002"/>
    </source>
</evidence>
<keyword evidence="4" id="KW-1185">Reference proteome</keyword>
<dbReference type="InterPro" id="IPR036291">
    <property type="entry name" value="NAD(P)-bd_dom_sf"/>
</dbReference>
<dbReference type="Proteomes" id="UP000183413">
    <property type="component" value="Unassembled WGS sequence"/>
</dbReference>
<dbReference type="PRINTS" id="PR00080">
    <property type="entry name" value="SDRFAMILY"/>
</dbReference>
<reference evidence="3 4" key="1">
    <citation type="submission" date="2016-10" db="EMBL/GenBank/DDBJ databases">
        <authorList>
            <person name="de Groot N.N."/>
        </authorList>
    </citation>
    <scope>NUCLEOTIDE SEQUENCE [LARGE SCALE GENOMIC DNA]</scope>
    <source>
        <strain evidence="3 4">DSM 43067</strain>
    </source>
</reference>
<dbReference type="CDD" id="cd05233">
    <property type="entry name" value="SDR_c"/>
    <property type="match status" value="1"/>
</dbReference>
<proteinExistence type="inferred from homology"/>